<dbReference type="Gene3D" id="3.40.390.30">
    <property type="entry name" value="Metalloproteases ('zincins'), catalytic domain"/>
    <property type="match status" value="1"/>
</dbReference>
<feature type="binding site" evidence="7">
    <location>
        <position position="125"/>
    </location>
    <ligand>
        <name>Zn(2+)</name>
        <dbReference type="ChEBI" id="CHEBI:29105"/>
        <note>catalytic</note>
    </ligand>
</feature>
<keyword evidence="2 7" id="KW-0540">Nuclease</keyword>
<keyword evidence="6 7" id="KW-0862">Zinc</keyword>
<dbReference type="InterPro" id="IPR002036">
    <property type="entry name" value="YbeY"/>
</dbReference>
<dbReference type="NCBIfam" id="TIGR00043">
    <property type="entry name" value="rRNA maturation RNase YbeY"/>
    <property type="match status" value="1"/>
</dbReference>
<dbReference type="STRING" id="1561003.Ark11_0005"/>
<dbReference type="GO" id="GO:0006364">
    <property type="term" value="P:rRNA processing"/>
    <property type="evidence" value="ECO:0007669"/>
    <property type="project" value="UniProtKB-UniRule"/>
</dbReference>
<evidence type="ECO:0000256" key="3">
    <source>
        <dbReference type="ARBA" id="ARBA00022723"/>
    </source>
</evidence>
<protein>
    <recommendedName>
        <fullName evidence="7">Endoribonuclease YbeY</fullName>
        <ecNumber evidence="7">3.1.-.-</ecNumber>
    </recommendedName>
</protein>
<keyword evidence="5 7" id="KW-0378">Hydrolase</keyword>
<dbReference type="PANTHER" id="PTHR46986">
    <property type="entry name" value="ENDORIBONUCLEASE YBEY, CHLOROPLASTIC"/>
    <property type="match status" value="1"/>
</dbReference>
<dbReference type="EC" id="3.1.-.-" evidence="7"/>
<evidence type="ECO:0000256" key="6">
    <source>
        <dbReference type="ARBA" id="ARBA00022833"/>
    </source>
</evidence>
<keyword evidence="3 7" id="KW-0479">Metal-binding</keyword>
<dbReference type="EMBL" id="LN906597">
    <property type="protein sequence ID" value="CUT16867.1"/>
    <property type="molecule type" value="Genomic_DNA"/>
</dbReference>
<evidence type="ECO:0000313" key="8">
    <source>
        <dbReference type="EMBL" id="CUT16867.1"/>
    </source>
</evidence>
<dbReference type="PATRIC" id="fig|1561003.3.peg.6"/>
<gene>
    <name evidence="7" type="primary">ybeY</name>
    <name evidence="8" type="ORF">Ark11_0005</name>
</gene>
<dbReference type="PANTHER" id="PTHR46986:SF1">
    <property type="entry name" value="ENDORIBONUCLEASE YBEY, CHLOROPLASTIC"/>
    <property type="match status" value="1"/>
</dbReference>
<proteinExistence type="inferred from homology"/>
<comment type="similarity">
    <text evidence="1 7">Belongs to the endoribonuclease YbeY family.</text>
</comment>
<accession>A0A0S4LZ71</accession>
<dbReference type="RefSeq" id="WP_242641349.1">
    <property type="nucleotide sequence ID" value="NZ_FLSL01000112.1"/>
</dbReference>
<comment type="subcellular location">
    <subcellularLocation>
        <location evidence="7">Cytoplasm</location>
    </subcellularLocation>
</comment>
<dbReference type="GO" id="GO:0004222">
    <property type="term" value="F:metalloendopeptidase activity"/>
    <property type="evidence" value="ECO:0007669"/>
    <property type="project" value="InterPro"/>
</dbReference>
<keyword evidence="4 7" id="KW-0255">Endonuclease</keyword>
<comment type="function">
    <text evidence="7">Single strand-specific metallo-endoribonuclease involved in late-stage 70S ribosome quality control and in maturation of the 3' terminus of the 16S rRNA.</text>
</comment>
<evidence type="ECO:0000256" key="7">
    <source>
        <dbReference type="HAMAP-Rule" id="MF_00009"/>
    </source>
</evidence>
<feature type="binding site" evidence="7">
    <location>
        <position position="119"/>
    </location>
    <ligand>
        <name>Zn(2+)</name>
        <dbReference type="ChEBI" id="CHEBI:29105"/>
        <note>catalytic</note>
    </ligand>
</feature>
<reference evidence="9" key="1">
    <citation type="submission" date="2015-11" db="EMBL/GenBank/DDBJ databases">
        <authorList>
            <person name="Seth-Smith H.M.B."/>
        </authorList>
    </citation>
    <scope>NUCLEOTIDE SEQUENCE [LARGE SCALE GENOMIC DNA]</scope>
    <source>
        <strain evidence="9">2013Ark11</strain>
    </source>
</reference>
<keyword evidence="7" id="KW-0698">rRNA processing</keyword>
<dbReference type="SUPFAM" id="SSF55486">
    <property type="entry name" value="Metalloproteases ('zincins'), catalytic domain"/>
    <property type="match status" value="1"/>
</dbReference>
<organism evidence="8 9">
    <name type="scientific">Candidatus Ichthyocystis hellenicum</name>
    <dbReference type="NCBI Taxonomy" id="1561003"/>
    <lineage>
        <taxon>Bacteria</taxon>
        <taxon>Pseudomonadati</taxon>
        <taxon>Pseudomonadota</taxon>
        <taxon>Betaproteobacteria</taxon>
        <taxon>Burkholderiales</taxon>
        <taxon>Candidatus Ichthyocystis</taxon>
    </lineage>
</organism>
<keyword evidence="7" id="KW-0690">Ribosome biogenesis</keyword>
<dbReference type="InterPro" id="IPR023091">
    <property type="entry name" value="MetalPrtase_cat_dom_sf_prd"/>
</dbReference>
<name>A0A0S4LZ71_9BURK</name>
<dbReference type="Proteomes" id="UP000198651">
    <property type="component" value="Chromosome I"/>
</dbReference>
<dbReference type="GO" id="GO:0008270">
    <property type="term" value="F:zinc ion binding"/>
    <property type="evidence" value="ECO:0007669"/>
    <property type="project" value="UniProtKB-UniRule"/>
</dbReference>
<evidence type="ECO:0000256" key="2">
    <source>
        <dbReference type="ARBA" id="ARBA00022722"/>
    </source>
</evidence>
<evidence type="ECO:0000256" key="1">
    <source>
        <dbReference type="ARBA" id="ARBA00010875"/>
    </source>
</evidence>
<dbReference type="GO" id="GO:0004521">
    <property type="term" value="F:RNA endonuclease activity"/>
    <property type="evidence" value="ECO:0007669"/>
    <property type="project" value="UniProtKB-UniRule"/>
</dbReference>
<feature type="binding site" evidence="7">
    <location>
        <position position="115"/>
    </location>
    <ligand>
        <name>Zn(2+)</name>
        <dbReference type="ChEBI" id="CHEBI:29105"/>
        <note>catalytic</note>
    </ligand>
</feature>
<dbReference type="HAMAP" id="MF_00009">
    <property type="entry name" value="Endoribonucl_YbeY"/>
    <property type="match status" value="1"/>
</dbReference>
<evidence type="ECO:0000256" key="5">
    <source>
        <dbReference type="ARBA" id="ARBA00022801"/>
    </source>
</evidence>
<keyword evidence="9" id="KW-1185">Reference proteome</keyword>
<sequence>MKNTVLTYQWCSNFYPPHISYGQVRTFLRNTSMFVYDRVGYVLNVVVARFVDEDEGRELNLSFRGKDYPTNVLTFGYQESGHYNADIILCVPVVWKESILQGKVLHHHYAHLLVHGFLHAYGFDHEEDHEAKIMEDLERKVLHQMSFPDPY</sequence>
<evidence type="ECO:0000256" key="4">
    <source>
        <dbReference type="ARBA" id="ARBA00022759"/>
    </source>
</evidence>
<dbReference type="GO" id="GO:0005737">
    <property type="term" value="C:cytoplasm"/>
    <property type="evidence" value="ECO:0007669"/>
    <property type="project" value="UniProtKB-SubCell"/>
</dbReference>
<dbReference type="Pfam" id="PF02130">
    <property type="entry name" value="YbeY"/>
    <property type="match status" value="1"/>
</dbReference>
<evidence type="ECO:0000313" key="9">
    <source>
        <dbReference type="Proteomes" id="UP000198651"/>
    </source>
</evidence>
<keyword evidence="7" id="KW-0963">Cytoplasm</keyword>
<comment type="cofactor">
    <cofactor evidence="7">
        <name>Zn(2+)</name>
        <dbReference type="ChEBI" id="CHEBI:29105"/>
    </cofactor>
    <text evidence="7">Binds 1 zinc ion.</text>
</comment>
<dbReference type="AlphaFoldDB" id="A0A0S4LZ71"/>